<evidence type="ECO:0000313" key="3">
    <source>
        <dbReference type="Proteomes" id="UP000287651"/>
    </source>
</evidence>
<feature type="region of interest" description="Disordered" evidence="1">
    <location>
        <begin position="118"/>
        <end position="149"/>
    </location>
</feature>
<organism evidence="2 3">
    <name type="scientific">Ensete ventricosum</name>
    <name type="common">Abyssinian banana</name>
    <name type="synonym">Musa ensete</name>
    <dbReference type="NCBI Taxonomy" id="4639"/>
    <lineage>
        <taxon>Eukaryota</taxon>
        <taxon>Viridiplantae</taxon>
        <taxon>Streptophyta</taxon>
        <taxon>Embryophyta</taxon>
        <taxon>Tracheophyta</taxon>
        <taxon>Spermatophyta</taxon>
        <taxon>Magnoliopsida</taxon>
        <taxon>Liliopsida</taxon>
        <taxon>Zingiberales</taxon>
        <taxon>Musaceae</taxon>
        <taxon>Ensete</taxon>
    </lineage>
</organism>
<evidence type="ECO:0000256" key="1">
    <source>
        <dbReference type="SAM" id="MobiDB-lite"/>
    </source>
</evidence>
<gene>
    <name evidence="2" type="ORF">B296_00042648</name>
</gene>
<dbReference type="AlphaFoldDB" id="A0A426ZEC0"/>
<feature type="compositionally biased region" description="Basic and acidic residues" evidence="1">
    <location>
        <begin position="125"/>
        <end position="140"/>
    </location>
</feature>
<sequence length="263" mass="27390">MEAGPAVAVPALTPVATSASLAATAHAVSSNTAVATTTSVATASAIATASAATKASSAAAASAILRFVDGDVPPVKVLAVHPLDGVPHRLLVPEGLLERAVVSGPGKTADETAELNIRSRHGKDRSRIVDRGGPGRESTRNPKSSPKSAFIDRAAGGCGDLTCRVFGFPCPCVWAVVSPSVGLPPRRALLLPRNKHIRLGGSQTILSQRWRSRGPKGVHVAVGSYENYLEVEVTVLPMALGLGISHTEIRSLMSWIHHHRIII</sequence>
<evidence type="ECO:0000313" key="2">
    <source>
        <dbReference type="EMBL" id="RRT62348.1"/>
    </source>
</evidence>
<dbReference type="Proteomes" id="UP000287651">
    <property type="component" value="Unassembled WGS sequence"/>
</dbReference>
<accession>A0A426ZEC0</accession>
<reference evidence="2 3" key="1">
    <citation type="journal article" date="2014" name="Agronomy (Basel)">
        <title>A Draft Genome Sequence for Ensete ventricosum, the Drought-Tolerant Tree Against Hunger.</title>
        <authorList>
            <person name="Harrison J."/>
            <person name="Moore K.A."/>
            <person name="Paszkiewicz K."/>
            <person name="Jones T."/>
            <person name="Grant M."/>
            <person name="Ambacheew D."/>
            <person name="Muzemil S."/>
            <person name="Studholme D.J."/>
        </authorList>
    </citation>
    <scope>NUCLEOTIDE SEQUENCE [LARGE SCALE GENOMIC DNA]</scope>
</reference>
<comment type="caution">
    <text evidence="2">The sequence shown here is derived from an EMBL/GenBank/DDBJ whole genome shotgun (WGS) entry which is preliminary data.</text>
</comment>
<dbReference type="EMBL" id="AMZH03007019">
    <property type="protein sequence ID" value="RRT62348.1"/>
    <property type="molecule type" value="Genomic_DNA"/>
</dbReference>
<proteinExistence type="predicted"/>
<name>A0A426ZEC0_ENSVE</name>
<protein>
    <submittedName>
        <fullName evidence="2">Uncharacterized protein</fullName>
    </submittedName>
</protein>